<proteinExistence type="predicted"/>
<dbReference type="Gene3D" id="3.20.20.150">
    <property type="entry name" value="Divalent-metal-dependent TIM barrel enzymes"/>
    <property type="match status" value="1"/>
</dbReference>
<dbReference type="InterPro" id="IPR036237">
    <property type="entry name" value="Xyl_isomerase-like_sf"/>
</dbReference>
<feature type="non-terminal residue" evidence="1">
    <location>
        <position position="176"/>
    </location>
</feature>
<dbReference type="EMBL" id="UINC01032970">
    <property type="protein sequence ID" value="SVB21504.1"/>
    <property type="molecule type" value="Genomic_DNA"/>
</dbReference>
<organism evidence="1">
    <name type="scientific">marine metagenome</name>
    <dbReference type="NCBI Taxonomy" id="408172"/>
    <lineage>
        <taxon>unclassified sequences</taxon>
        <taxon>metagenomes</taxon>
        <taxon>ecological metagenomes</taxon>
    </lineage>
</organism>
<protein>
    <submittedName>
        <fullName evidence="1">Uncharacterized protein</fullName>
    </submittedName>
</protein>
<dbReference type="AlphaFoldDB" id="A0A382C6J9"/>
<dbReference type="SUPFAM" id="SSF51658">
    <property type="entry name" value="Xylose isomerase-like"/>
    <property type="match status" value="1"/>
</dbReference>
<gene>
    <name evidence="1" type="ORF">METZ01_LOCUS174358</name>
</gene>
<reference evidence="1" key="1">
    <citation type="submission" date="2018-05" db="EMBL/GenBank/DDBJ databases">
        <authorList>
            <person name="Lanie J.A."/>
            <person name="Ng W.-L."/>
            <person name="Kazmierczak K.M."/>
            <person name="Andrzejewski T.M."/>
            <person name="Davidsen T.M."/>
            <person name="Wayne K.J."/>
            <person name="Tettelin H."/>
            <person name="Glass J.I."/>
            <person name="Rusch D."/>
            <person name="Podicherti R."/>
            <person name="Tsui H.-C.T."/>
            <person name="Winkler M.E."/>
        </authorList>
    </citation>
    <scope>NUCLEOTIDE SEQUENCE</scope>
</reference>
<accession>A0A382C6J9</accession>
<name>A0A382C6J9_9ZZZZ</name>
<evidence type="ECO:0000313" key="1">
    <source>
        <dbReference type="EMBL" id="SVB21504.1"/>
    </source>
</evidence>
<sequence length="176" mass="20147">MLEEIRDLGFEYAELSHGIRLSLVPGIMEAFEAGVIKISTLHNFCPLPIGCNHANPNVFKFSSTNSRERDNAYKHTMKTIEMADRLGAKLIVLHMGEIDMRNYTDKLIDLLEAGKQDTPKYQKLCQAAEIKREKKKTKYYDLAFEMLERIAEQSSLRGIKLGIEIRESLEEIPIDT</sequence>